<dbReference type="InterPro" id="IPR002509">
    <property type="entry name" value="NODB_dom"/>
</dbReference>
<name>S4MPD1_9ACTN</name>
<protein>
    <submittedName>
        <fullName evidence="2">Putative Chitooligosaccharide deacetylase</fullName>
    </submittedName>
</protein>
<dbReference type="InterPro" id="IPR011330">
    <property type="entry name" value="Glyco_hydro/deAcase_b/a-brl"/>
</dbReference>
<dbReference type="GO" id="GO:0005975">
    <property type="term" value="P:carbohydrate metabolic process"/>
    <property type="evidence" value="ECO:0007669"/>
    <property type="project" value="InterPro"/>
</dbReference>
<dbReference type="HOGENOM" id="CLU_021264_0_4_11"/>
<gene>
    <name evidence="2" type="ORF">STAFG_4363</name>
</gene>
<keyword evidence="3" id="KW-1185">Reference proteome</keyword>
<dbReference type="AlphaFoldDB" id="S4MPD1"/>
<sequence>MRTNGPYVAVTFDDGPDGVWTPQVLEVLTDRACHATFFMLLYNARAHPELVRRVVAEGHEVALHGADHRSLVHVSRRAVRECLESATSELEAIAGAPVKLFRPPFGAQTVRSYLGVRDVGLDCVVWDLDSLDWRGGNEQEVADSVITQTAEGAIVLAHDGRAGIDEECGLTLPFDRARMTELLIGGLARRGLHNITVSDLLAIGNAHRTVWFSHYIPPEHDRWRRDAAVDNR</sequence>
<reference evidence="2 3" key="1">
    <citation type="submission" date="2013-02" db="EMBL/GenBank/DDBJ databases">
        <title>Draft Genome Sequence of Streptomyces afghaniensis, Which Produces Compounds of the Julimycin B-Complex.</title>
        <authorList>
            <person name="Gruening B.A."/>
            <person name="Praeg A."/>
            <person name="Erxleben A."/>
            <person name="Guenther S."/>
            <person name="Fiedler H.-P."/>
            <person name="Goodfellow M."/>
            <person name="Mueller M."/>
        </authorList>
    </citation>
    <scope>NUCLEOTIDE SEQUENCE [LARGE SCALE GENOMIC DNA]</scope>
    <source>
        <strain evidence="2 3">772</strain>
    </source>
</reference>
<organism evidence="2 3">
    <name type="scientific">Streptomyces afghaniensis 772</name>
    <dbReference type="NCBI Taxonomy" id="1283301"/>
    <lineage>
        <taxon>Bacteria</taxon>
        <taxon>Bacillati</taxon>
        <taxon>Actinomycetota</taxon>
        <taxon>Actinomycetes</taxon>
        <taxon>Kitasatosporales</taxon>
        <taxon>Streptomycetaceae</taxon>
        <taxon>Streptomyces</taxon>
    </lineage>
</organism>
<accession>S4MPD1</accession>
<dbReference type="SUPFAM" id="SSF88713">
    <property type="entry name" value="Glycoside hydrolase/deacetylase"/>
    <property type="match status" value="1"/>
</dbReference>
<dbReference type="EMBL" id="AOPY01001454">
    <property type="protein sequence ID" value="EPJ38566.1"/>
    <property type="molecule type" value="Genomic_DNA"/>
</dbReference>
<comment type="caution">
    <text evidence="2">The sequence shown here is derived from an EMBL/GenBank/DDBJ whole genome shotgun (WGS) entry which is preliminary data.</text>
</comment>
<dbReference type="GO" id="GO:0016810">
    <property type="term" value="F:hydrolase activity, acting on carbon-nitrogen (but not peptide) bonds"/>
    <property type="evidence" value="ECO:0007669"/>
    <property type="project" value="InterPro"/>
</dbReference>
<evidence type="ECO:0000259" key="1">
    <source>
        <dbReference type="PROSITE" id="PS51677"/>
    </source>
</evidence>
<evidence type="ECO:0000313" key="2">
    <source>
        <dbReference type="EMBL" id="EPJ38566.1"/>
    </source>
</evidence>
<dbReference type="InterPro" id="IPR050248">
    <property type="entry name" value="Polysacc_deacetylase_ArnD"/>
</dbReference>
<dbReference type="PANTHER" id="PTHR10587">
    <property type="entry name" value="GLYCOSYL TRANSFERASE-RELATED"/>
    <property type="match status" value="1"/>
</dbReference>
<dbReference type="PANTHER" id="PTHR10587:SF137">
    <property type="entry name" value="4-DEOXY-4-FORMAMIDO-L-ARABINOSE-PHOSPHOUNDECAPRENOL DEFORMYLASE ARND-RELATED"/>
    <property type="match status" value="1"/>
</dbReference>
<feature type="domain" description="NodB homology" evidence="1">
    <location>
        <begin position="6"/>
        <end position="195"/>
    </location>
</feature>
<evidence type="ECO:0000313" key="3">
    <source>
        <dbReference type="Proteomes" id="UP000015001"/>
    </source>
</evidence>
<dbReference type="PATRIC" id="fig|1283301.3.peg.4337"/>
<dbReference type="Gene3D" id="3.20.20.370">
    <property type="entry name" value="Glycoside hydrolase/deacetylase"/>
    <property type="match status" value="1"/>
</dbReference>
<proteinExistence type="predicted"/>
<dbReference type="Proteomes" id="UP000015001">
    <property type="component" value="Unassembled WGS sequence"/>
</dbReference>
<dbReference type="Pfam" id="PF01522">
    <property type="entry name" value="Polysacc_deac_1"/>
    <property type="match status" value="1"/>
</dbReference>
<dbReference type="PROSITE" id="PS51677">
    <property type="entry name" value="NODB"/>
    <property type="match status" value="1"/>
</dbReference>